<proteinExistence type="predicted"/>
<dbReference type="EMBL" id="DTBQ01000044">
    <property type="protein sequence ID" value="HGM46432.1"/>
    <property type="molecule type" value="Genomic_DNA"/>
</dbReference>
<gene>
    <name evidence="1" type="ORF">ENU21_01590</name>
</gene>
<dbReference type="Gene3D" id="1.10.150.240">
    <property type="entry name" value="Putative phosphatase, domain 2"/>
    <property type="match status" value="1"/>
</dbReference>
<dbReference type="SUPFAM" id="SSF56784">
    <property type="entry name" value="HAD-like"/>
    <property type="match status" value="1"/>
</dbReference>
<name>A0A7C4D2V3_THEPE</name>
<comment type="caution">
    <text evidence="1">The sequence shown here is derived from an EMBL/GenBank/DDBJ whole genome shotgun (WGS) entry which is preliminary data.</text>
</comment>
<dbReference type="InterPro" id="IPR023214">
    <property type="entry name" value="HAD_sf"/>
</dbReference>
<organism evidence="1">
    <name type="scientific">Thermofilum pendens</name>
    <dbReference type="NCBI Taxonomy" id="2269"/>
    <lineage>
        <taxon>Archaea</taxon>
        <taxon>Thermoproteota</taxon>
        <taxon>Thermoprotei</taxon>
        <taxon>Thermofilales</taxon>
        <taxon>Thermofilaceae</taxon>
        <taxon>Thermofilum</taxon>
    </lineage>
</organism>
<dbReference type="SFLD" id="SFLDS00003">
    <property type="entry name" value="Haloacid_Dehalogenase"/>
    <property type="match status" value="1"/>
</dbReference>
<sequence>MIKMIALIWDFDGVVVFTPHEKAWRITAHRFGILNLTSEFYHRYVSGRPRYEGARIILSLLGGYAGPELEQLVELFASEKNRVFNLLVESGEVEVNRPAIEFILRTRRGNRPAFKHVLASASRNAVRLATRLEYLGRPLSSFFDADVSGSGATKREIFEKAMKAVREADCFIAIDDAPSGVRTAAELGIIPVGYSDRGLEDHGARMIIEKFEGLEPEVLVELCRSR</sequence>
<dbReference type="AlphaFoldDB" id="A0A7C4D2V3"/>
<reference evidence="1" key="1">
    <citation type="journal article" date="2020" name="mSystems">
        <title>Genome- and Community-Level Interaction Insights into Carbon Utilization and Element Cycling Functions of Hydrothermarchaeota in Hydrothermal Sediment.</title>
        <authorList>
            <person name="Zhou Z."/>
            <person name="Liu Y."/>
            <person name="Xu W."/>
            <person name="Pan J."/>
            <person name="Luo Z.H."/>
            <person name="Li M."/>
        </authorList>
    </citation>
    <scope>NUCLEOTIDE SEQUENCE</scope>
    <source>
        <strain evidence="1">SpSt-649</strain>
    </source>
</reference>
<accession>A0A7C4D2V3</accession>
<dbReference type="Pfam" id="PF00702">
    <property type="entry name" value="Hydrolase"/>
    <property type="match status" value="1"/>
</dbReference>
<dbReference type="Gene3D" id="3.40.50.1000">
    <property type="entry name" value="HAD superfamily/HAD-like"/>
    <property type="match status" value="1"/>
</dbReference>
<dbReference type="InterPro" id="IPR023198">
    <property type="entry name" value="PGP-like_dom2"/>
</dbReference>
<dbReference type="InterPro" id="IPR036412">
    <property type="entry name" value="HAD-like_sf"/>
</dbReference>
<protein>
    <submittedName>
        <fullName evidence="1">HAD family phosphatase</fullName>
    </submittedName>
</protein>
<dbReference type="SFLD" id="SFLDG01129">
    <property type="entry name" value="C1.5:_HAD__Beta-PGM__Phosphata"/>
    <property type="match status" value="1"/>
</dbReference>
<evidence type="ECO:0000313" key="1">
    <source>
        <dbReference type="EMBL" id="HGM46432.1"/>
    </source>
</evidence>